<comment type="caution">
    <text evidence="1">The sequence shown here is derived from an EMBL/GenBank/DDBJ whole genome shotgun (WGS) entry which is preliminary data.</text>
</comment>
<sequence length="152" mass="17324">MDNLRQWIEEALEQYGCRLYELEWLPDEPTAILRVSVEKPGGTVDLDVCTLCSDAISAMLDEKDWNDKEYMLEVCSPGAERELKTYEQIEGALHSYVYVKLKDPKKGIDQVFGDLIEVSPDHIVVAYKVKGRPKKAEIDMENISLIMTAVKL</sequence>
<gene>
    <name evidence="1" type="ORF">E5336_04530</name>
</gene>
<accession>A0AC61R9D0</accession>
<organism evidence="1 2">
    <name type="scientific">Dubosiella muris</name>
    <dbReference type="NCBI Taxonomy" id="3038133"/>
    <lineage>
        <taxon>Bacteria</taxon>
        <taxon>Bacillati</taxon>
        <taxon>Bacillota</taxon>
        <taxon>Erysipelotrichia</taxon>
        <taxon>Erysipelotrichales</taxon>
        <taxon>Erysipelotrichaceae</taxon>
        <taxon>Dubosiella</taxon>
    </lineage>
</organism>
<dbReference type="EMBL" id="SRYG01000007">
    <property type="protein sequence ID" value="TGY66334.1"/>
    <property type="molecule type" value="Genomic_DNA"/>
</dbReference>
<proteinExistence type="predicted"/>
<protein>
    <submittedName>
        <fullName evidence="1">Ribosome maturation factor RimP</fullName>
    </submittedName>
</protein>
<name>A0AC61R9D0_9FIRM</name>
<dbReference type="Proteomes" id="UP000308836">
    <property type="component" value="Unassembled WGS sequence"/>
</dbReference>
<evidence type="ECO:0000313" key="1">
    <source>
        <dbReference type="EMBL" id="TGY66334.1"/>
    </source>
</evidence>
<keyword evidence="2" id="KW-1185">Reference proteome</keyword>
<evidence type="ECO:0000313" key="2">
    <source>
        <dbReference type="Proteomes" id="UP000308836"/>
    </source>
</evidence>
<reference evidence="1" key="1">
    <citation type="submission" date="2019-04" db="EMBL/GenBank/DDBJ databases">
        <title>Microbes associate with the intestines of laboratory mice.</title>
        <authorList>
            <person name="Navarre W."/>
            <person name="Wong E."/>
            <person name="Huang K."/>
            <person name="Tropini C."/>
            <person name="Ng K."/>
            <person name="Yu B."/>
        </authorList>
    </citation>
    <scope>NUCLEOTIDE SEQUENCE</scope>
    <source>
        <strain evidence="1">NM09_H32</strain>
    </source>
</reference>